<reference evidence="9 10" key="1">
    <citation type="submission" date="2018-06" db="EMBL/GenBank/DDBJ databases">
        <title>Genome analysis of cellulolytic fungus Trichoderma lentiforme CFAM-422.</title>
        <authorList>
            <person name="Steindorff A.S."/>
            <person name="Formighieri E.F."/>
            <person name="Midorikawa G.E.O."/>
            <person name="Tamietti M.S."/>
            <person name="Ramos E.Z."/>
            <person name="Silva A.S."/>
            <person name="Bon E.P.S."/>
            <person name="Mendes T.D."/>
            <person name="Damaso M.C.T."/>
            <person name="Favaro L.C.L."/>
        </authorList>
    </citation>
    <scope>NUCLEOTIDE SEQUENCE [LARGE SCALE GENOMIC DNA]</scope>
    <source>
        <strain evidence="9 10">CFAM-422</strain>
    </source>
</reference>
<dbReference type="AlphaFoldDB" id="A0A9P4X5Y5"/>
<dbReference type="InterPro" id="IPR039163">
    <property type="entry name" value="EMC7"/>
</dbReference>
<evidence type="ECO:0000256" key="2">
    <source>
        <dbReference type="ARBA" id="ARBA00022692"/>
    </source>
</evidence>
<protein>
    <recommendedName>
        <fullName evidence="8">ER membrane protein complex subunit 7 beta-sandwich domain-containing protein</fullName>
    </recommendedName>
</protein>
<comment type="subcellular location">
    <subcellularLocation>
        <location evidence="1">Membrane</location>
        <topology evidence="1">Single-pass membrane protein</topology>
    </subcellularLocation>
</comment>
<evidence type="ECO:0000259" key="8">
    <source>
        <dbReference type="Pfam" id="PF09430"/>
    </source>
</evidence>
<evidence type="ECO:0000256" key="1">
    <source>
        <dbReference type="ARBA" id="ARBA00004167"/>
    </source>
</evidence>
<feature type="transmembrane region" description="Helical" evidence="6">
    <location>
        <begin position="149"/>
        <end position="167"/>
    </location>
</feature>
<feature type="chain" id="PRO_5040513832" description="ER membrane protein complex subunit 7 beta-sandwich domain-containing protein" evidence="7">
    <location>
        <begin position="18"/>
        <end position="235"/>
    </location>
</feature>
<evidence type="ECO:0000313" key="10">
    <source>
        <dbReference type="Proteomes" id="UP000801864"/>
    </source>
</evidence>
<keyword evidence="2 6" id="KW-0812">Transmembrane</keyword>
<comment type="caution">
    <text evidence="9">The sequence shown here is derived from an EMBL/GenBank/DDBJ whole genome shotgun (WGS) entry which is preliminary data.</text>
</comment>
<dbReference type="Proteomes" id="UP000801864">
    <property type="component" value="Unassembled WGS sequence"/>
</dbReference>
<evidence type="ECO:0000256" key="5">
    <source>
        <dbReference type="ARBA" id="ARBA00023136"/>
    </source>
</evidence>
<proteinExistence type="predicted"/>
<evidence type="ECO:0000256" key="3">
    <source>
        <dbReference type="ARBA" id="ARBA00022729"/>
    </source>
</evidence>
<keyword evidence="5 6" id="KW-0472">Membrane</keyword>
<name>A0A9P4X5Y5_9HYPO</name>
<dbReference type="EMBL" id="QLNT01000024">
    <property type="protein sequence ID" value="KAF3060273.1"/>
    <property type="molecule type" value="Genomic_DNA"/>
</dbReference>
<feature type="domain" description="ER membrane protein complex subunit 7 beta-sandwich" evidence="8">
    <location>
        <begin position="34"/>
        <end position="152"/>
    </location>
</feature>
<gene>
    <name evidence="9" type="ORF">CFAM422_011353</name>
</gene>
<dbReference type="PANTHER" id="PTHR13605">
    <property type="entry name" value="ER MEMBRANE PROTEIN COMPLEX SUBUNIT 7"/>
    <property type="match status" value="1"/>
</dbReference>
<keyword evidence="10" id="KW-1185">Reference proteome</keyword>
<evidence type="ECO:0000256" key="6">
    <source>
        <dbReference type="SAM" id="Phobius"/>
    </source>
</evidence>
<organism evidence="9 10">
    <name type="scientific">Trichoderma lentiforme</name>
    <dbReference type="NCBI Taxonomy" id="1567552"/>
    <lineage>
        <taxon>Eukaryota</taxon>
        <taxon>Fungi</taxon>
        <taxon>Dikarya</taxon>
        <taxon>Ascomycota</taxon>
        <taxon>Pezizomycotina</taxon>
        <taxon>Sordariomycetes</taxon>
        <taxon>Hypocreomycetidae</taxon>
        <taxon>Hypocreales</taxon>
        <taxon>Hypocreaceae</taxon>
        <taxon>Trichoderma</taxon>
    </lineage>
</organism>
<evidence type="ECO:0000256" key="7">
    <source>
        <dbReference type="SAM" id="SignalP"/>
    </source>
</evidence>
<keyword evidence="4 6" id="KW-1133">Transmembrane helix</keyword>
<keyword evidence="3 7" id="KW-0732">Signal</keyword>
<dbReference type="InterPro" id="IPR019008">
    <property type="entry name" value="Beta_sandwich_EMC7"/>
</dbReference>
<evidence type="ECO:0000256" key="4">
    <source>
        <dbReference type="ARBA" id="ARBA00022989"/>
    </source>
</evidence>
<evidence type="ECO:0000313" key="9">
    <source>
        <dbReference type="EMBL" id="KAF3060273.1"/>
    </source>
</evidence>
<dbReference type="PANTHER" id="PTHR13605:SF4">
    <property type="entry name" value="ER MEMBRANE PROTEIN COMPLEX SUBUNIT 7"/>
    <property type="match status" value="1"/>
</dbReference>
<dbReference type="GO" id="GO:0072546">
    <property type="term" value="C:EMC complex"/>
    <property type="evidence" value="ECO:0007669"/>
    <property type="project" value="TreeGrafter"/>
</dbReference>
<feature type="signal peptide" evidence="7">
    <location>
        <begin position="1"/>
        <end position="17"/>
    </location>
</feature>
<sequence>MDLRILLSLAFAALSAAQLTITVGLPAKPNPFLLGPSTHATLSSLHKRLEAPLTTVNTFNFHNVTADSYLLDVHCATEAFHPLRVDVGENGEVKAWETYRGNEWANKGEEVPVKSEGGARGISVKGAGSKIFFVERPAFSVFSILKNPMILMGLVTMGIVFGMPYLMDNRMNPLVYGLANIVAVDPELRAEFEERQKESPMNAIMGNAQAGQNPLGNFDMAAYLAGSGKKEGVKR</sequence>
<dbReference type="Pfam" id="PF09430">
    <property type="entry name" value="EMC7_beta-sandw"/>
    <property type="match status" value="1"/>
</dbReference>
<accession>A0A9P4X5Y5</accession>